<evidence type="ECO:0000313" key="2">
    <source>
        <dbReference type="EMBL" id="BDG17792.1"/>
    </source>
</evidence>
<name>A0ABM7XN39_THEBO</name>
<accession>A0ABM7XN39</accession>
<dbReference type="Proteomes" id="UP000831120">
    <property type="component" value="Plasmid pTbrSNM4-1c"/>
</dbReference>
<geneLocation type="plasmid" evidence="2 3">
    <name>pTbrSNM4-1c</name>
</geneLocation>
<proteinExistence type="predicted"/>
<keyword evidence="3" id="KW-1185">Reference proteome</keyword>
<evidence type="ECO:0000313" key="3">
    <source>
        <dbReference type="Proteomes" id="UP000831120"/>
    </source>
</evidence>
<protein>
    <submittedName>
        <fullName evidence="2">Uncharacterized protein</fullName>
    </submittedName>
</protein>
<dbReference type="EMBL" id="AP025595">
    <property type="protein sequence ID" value="BDG17792.1"/>
    <property type="molecule type" value="Genomic_DNA"/>
</dbReference>
<organism evidence="2 3">
    <name type="scientific">Thermus brockianus</name>
    <dbReference type="NCBI Taxonomy" id="56956"/>
    <lineage>
        <taxon>Bacteria</taxon>
        <taxon>Thermotogati</taxon>
        <taxon>Deinococcota</taxon>
        <taxon>Deinococci</taxon>
        <taxon>Thermales</taxon>
        <taxon>Thermaceae</taxon>
        <taxon>Thermus</taxon>
    </lineage>
</organism>
<feature type="region of interest" description="Disordered" evidence="1">
    <location>
        <begin position="40"/>
        <end position="67"/>
    </location>
</feature>
<evidence type="ECO:0000256" key="1">
    <source>
        <dbReference type="SAM" id="MobiDB-lite"/>
    </source>
</evidence>
<gene>
    <name evidence="2" type="ORF">TbrSNM41_25260</name>
</gene>
<reference evidence="2 3" key="1">
    <citation type="journal article" date="2022" name="Microbiol. Resour. Announc.">
        <title>Complete Genome Sequences of Thermus Strains Isolated from Senami Hot Spring in Japan.</title>
        <authorList>
            <person name="Miyazaki K."/>
        </authorList>
    </citation>
    <scope>NUCLEOTIDE SEQUENCE [LARGE SCALE GENOMIC DNA]</scope>
    <source>
        <strain evidence="2 3">SNM4-1</strain>
        <plasmid evidence="2 3">pTbrSNM4-1c</plasmid>
    </source>
</reference>
<keyword evidence="2" id="KW-0614">Plasmid</keyword>
<sequence length="67" mass="7477">MTTTSTVTPLQPDVPHNERRRKALGHKLAALTEVLRRAGKARVSPGQPQGGYLEAYQLLEEGRRDRP</sequence>